<keyword evidence="1" id="KW-0472">Membrane</keyword>
<dbReference type="OrthoDB" id="7873321at2"/>
<evidence type="ECO:0000313" key="2">
    <source>
        <dbReference type="EMBL" id="SFQ97113.1"/>
    </source>
</evidence>
<accession>A0A1I6CVI4</accession>
<dbReference type="STRING" id="871652.SAMN04515673_101432"/>
<dbReference type="Proteomes" id="UP000199302">
    <property type="component" value="Unassembled WGS sequence"/>
</dbReference>
<keyword evidence="3" id="KW-1185">Reference proteome</keyword>
<feature type="transmembrane region" description="Helical" evidence="1">
    <location>
        <begin position="41"/>
        <end position="65"/>
    </location>
</feature>
<keyword evidence="1" id="KW-1133">Transmembrane helix</keyword>
<proteinExistence type="predicted"/>
<name>A0A1I6CVI4_9RHOB</name>
<dbReference type="RefSeq" id="WP_092076112.1">
    <property type="nucleotide sequence ID" value="NZ_FOYI01000001.1"/>
</dbReference>
<feature type="transmembrane region" description="Helical" evidence="1">
    <location>
        <begin position="77"/>
        <end position="99"/>
    </location>
</feature>
<dbReference type="PROSITE" id="PS51257">
    <property type="entry name" value="PROKAR_LIPOPROTEIN"/>
    <property type="match status" value="1"/>
</dbReference>
<reference evidence="2 3" key="1">
    <citation type="submission" date="2016-10" db="EMBL/GenBank/DDBJ databases">
        <authorList>
            <person name="de Groot N.N."/>
        </authorList>
    </citation>
    <scope>NUCLEOTIDE SEQUENCE [LARGE SCALE GENOMIC DNA]</scope>
    <source>
        <strain evidence="3">KMM 9023,NRIC 0796,JCM 17311,KCTC 23692</strain>
    </source>
</reference>
<feature type="transmembrane region" description="Helical" evidence="1">
    <location>
        <begin position="7"/>
        <end position="29"/>
    </location>
</feature>
<gene>
    <name evidence="2" type="ORF">SAMN04515673_101432</name>
</gene>
<dbReference type="EMBL" id="FOYI01000001">
    <property type="protein sequence ID" value="SFQ97113.1"/>
    <property type="molecule type" value="Genomic_DNA"/>
</dbReference>
<keyword evidence="1" id="KW-0812">Transmembrane</keyword>
<sequence>MSPIRRSLLCVIGPGIVWAVHFTTVYALISAACAPRDLIDYPGLLLSGGLATVFALGLCLLPVLCPPRAGPPELIRAAFWSGLIFSLAVLANAGALVFFQSCGG</sequence>
<protein>
    <submittedName>
        <fullName evidence="2">Uncharacterized protein</fullName>
    </submittedName>
</protein>
<evidence type="ECO:0000313" key="3">
    <source>
        <dbReference type="Proteomes" id="UP000199302"/>
    </source>
</evidence>
<organism evidence="2 3">
    <name type="scientific">Poseidonocella sedimentorum</name>
    <dbReference type="NCBI Taxonomy" id="871652"/>
    <lineage>
        <taxon>Bacteria</taxon>
        <taxon>Pseudomonadati</taxon>
        <taxon>Pseudomonadota</taxon>
        <taxon>Alphaproteobacteria</taxon>
        <taxon>Rhodobacterales</taxon>
        <taxon>Roseobacteraceae</taxon>
        <taxon>Poseidonocella</taxon>
    </lineage>
</organism>
<dbReference type="AlphaFoldDB" id="A0A1I6CVI4"/>
<evidence type="ECO:0000256" key="1">
    <source>
        <dbReference type="SAM" id="Phobius"/>
    </source>
</evidence>